<accession>A0A6L8W6N6</accession>
<dbReference type="InterPro" id="IPR043736">
    <property type="entry name" value="DUF5681"/>
</dbReference>
<proteinExistence type="predicted"/>
<sequence length="190" mass="21327">MTDKPTRGNPPVSGRFRKGQSGNLKGRPKSKATTSKTSAVEVILDKTLTVMRGGNPREITMEEALQQNTLQLALEGNRSAQREVLKWIAKREKYFAAENQRKSPQAVTQRITTDPANADEALLLLEITALDPRRQDIKADRPQMLLEPWAVQAALSRRRGGQKLTESEISEIRRCTRDPDSLRWPKGVEA</sequence>
<evidence type="ECO:0000313" key="3">
    <source>
        <dbReference type="EMBL" id="MZR30771.1"/>
    </source>
</evidence>
<keyword evidence="4" id="KW-1185">Reference proteome</keyword>
<organism evidence="3 4">
    <name type="scientific">Sneathiella litorea</name>
    <dbReference type="NCBI Taxonomy" id="2606216"/>
    <lineage>
        <taxon>Bacteria</taxon>
        <taxon>Pseudomonadati</taxon>
        <taxon>Pseudomonadota</taxon>
        <taxon>Alphaproteobacteria</taxon>
        <taxon>Sneathiellales</taxon>
        <taxon>Sneathiellaceae</taxon>
        <taxon>Sneathiella</taxon>
    </lineage>
</organism>
<evidence type="ECO:0000256" key="1">
    <source>
        <dbReference type="SAM" id="MobiDB-lite"/>
    </source>
</evidence>
<dbReference type="EMBL" id="WTUW01000002">
    <property type="protein sequence ID" value="MZR30771.1"/>
    <property type="molecule type" value="Genomic_DNA"/>
</dbReference>
<dbReference type="AlphaFoldDB" id="A0A6L8W6N6"/>
<gene>
    <name evidence="3" type="ORF">GQE98_09010</name>
</gene>
<dbReference type="RefSeq" id="WP_161315323.1">
    <property type="nucleotide sequence ID" value="NZ_WTUW01000002.1"/>
</dbReference>
<evidence type="ECO:0000259" key="2">
    <source>
        <dbReference type="Pfam" id="PF18932"/>
    </source>
</evidence>
<protein>
    <recommendedName>
        <fullName evidence="2">DUF5681 domain-containing protein</fullName>
    </recommendedName>
</protein>
<evidence type="ECO:0000313" key="4">
    <source>
        <dbReference type="Proteomes" id="UP000476030"/>
    </source>
</evidence>
<feature type="domain" description="DUF5681" evidence="2">
    <location>
        <begin position="13"/>
        <end position="92"/>
    </location>
</feature>
<reference evidence="3 4" key="1">
    <citation type="submission" date="2019-12" db="EMBL/GenBank/DDBJ databases">
        <title>Snethiella sp. nov. sp. isolated from sea sand.</title>
        <authorList>
            <person name="Kim J."/>
            <person name="Jeong S.E."/>
            <person name="Jung H.S."/>
            <person name="Jeon C.O."/>
        </authorList>
    </citation>
    <scope>NUCLEOTIDE SEQUENCE [LARGE SCALE GENOMIC DNA]</scope>
    <source>
        <strain evidence="3 4">DP05</strain>
    </source>
</reference>
<name>A0A6L8W6N6_9PROT</name>
<dbReference type="Pfam" id="PF18932">
    <property type="entry name" value="DUF5681"/>
    <property type="match status" value="1"/>
</dbReference>
<comment type="caution">
    <text evidence="3">The sequence shown here is derived from an EMBL/GenBank/DDBJ whole genome shotgun (WGS) entry which is preliminary data.</text>
</comment>
<dbReference type="Proteomes" id="UP000476030">
    <property type="component" value="Unassembled WGS sequence"/>
</dbReference>
<feature type="region of interest" description="Disordered" evidence="1">
    <location>
        <begin position="1"/>
        <end position="38"/>
    </location>
</feature>